<dbReference type="OrthoDB" id="982086at2"/>
<accession>A0A4Z0PNI0</accession>
<evidence type="ECO:0000256" key="1">
    <source>
        <dbReference type="SAM" id="Phobius"/>
    </source>
</evidence>
<organism evidence="2 3">
    <name type="scientific">Hymenobacter elongatus</name>
    <dbReference type="NCBI Taxonomy" id="877208"/>
    <lineage>
        <taxon>Bacteria</taxon>
        <taxon>Pseudomonadati</taxon>
        <taxon>Bacteroidota</taxon>
        <taxon>Cytophagia</taxon>
        <taxon>Cytophagales</taxon>
        <taxon>Hymenobacteraceae</taxon>
        <taxon>Hymenobacter</taxon>
    </lineage>
</organism>
<evidence type="ECO:0000313" key="3">
    <source>
        <dbReference type="Proteomes" id="UP000297739"/>
    </source>
</evidence>
<dbReference type="EMBL" id="SRLD01000011">
    <property type="protein sequence ID" value="TGE17381.1"/>
    <property type="molecule type" value="Genomic_DNA"/>
</dbReference>
<protein>
    <recommendedName>
        <fullName evidence="4">CcoQ/FixQ family Cbb3-type cytochrome c oxidase assembly chaperone</fullName>
    </recommendedName>
</protein>
<keyword evidence="1" id="KW-0472">Membrane</keyword>
<comment type="caution">
    <text evidence="2">The sequence shown here is derived from an EMBL/GenBank/DDBJ whole genome shotgun (WGS) entry which is preliminary data.</text>
</comment>
<evidence type="ECO:0008006" key="4">
    <source>
        <dbReference type="Google" id="ProtNLM"/>
    </source>
</evidence>
<gene>
    <name evidence="2" type="ORF">E5J99_07400</name>
</gene>
<dbReference type="AlphaFoldDB" id="A0A4Z0PNI0"/>
<reference evidence="2 3" key="1">
    <citation type="submission" date="2019-04" db="EMBL/GenBank/DDBJ databases">
        <authorList>
            <person name="Feng G."/>
            <person name="Zhang J."/>
            <person name="Zhu H."/>
        </authorList>
    </citation>
    <scope>NUCLEOTIDE SEQUENCE [LARGE SCALE GENOMIC DNA]</scope>
    <source>
        <strain evidence="2 3">JCM 17223</strain>
    </source>
</reference>
<name>A0A4Z0PNI0_9BACT</name>
<keyword evidence="1" id="KW-0812">Transmembrane</keyword>
<dbReference type="Proteomes" id="UP000297739">
    <property type="component" value="Unassembled WGS sequence"/>
</dbReference>
<feature type="transmembrane region" description="Helical" evidence="1">
    <location>
        <begin position="12"/>
        <end position="37"/>
    </location>
</feature>
<sequence>MYKEVLQSITGIAIYPLISFVIFFLFFVALLGYVLVVNRQHVHAMSMLPLLEDEPLTPAKPEPSC</sequence>
<keyword evidence="3" id="KW-1185">Reference proteome</keyword>
<evidence type="ECO:0000313" key="2">
    <source>
        <dbReference type="EMBL" id="TGE17381.1"/>
    </source>
</evidence>
<keyword evidence="1" id="KW-1133">Transmembrane helix</keyword>
<proteinExistence type="predicted"/>